<keyword evidence="1" id="KW-0732">Signal</keyword>
<dbReference type="RefSeq" id="WP_120783926.1">
    <property type="nucleotide sequence ID" value="NZ_CP032626.1"/>
</dbReference>
<gene>
    <name evidence="2" type="ORF">D7I45_00930</name>
</gene>
<evidence type="ECO:0000313" key="2">
    <source>
        <dbReference type="EMBL" id="AYF92152.1"/>
    </source>
</evidence>
<feature type="signal peptide" evidence="1">
    <location>
        <begin position="1"/>
        <end position="26"/>
    </location>
</feature>
<name>A0A387ANA5_9LACO</name>
<dbReference type="AlphaFoldDB" id="A0A387ANA5"/>
<keyword evidence="3" id="KW-1185">Reference proteome</keyword>
<feature type="chain" id="PRO_5017175721" description="MucBP domain-containing protein" evidence="1">
    <location>
        <begin position="27"/>
        <end position="231"/>
    </location>
</feature>
<dbReference type="Proteomes" id="UP000272003">
    <property type="component" value="Chromosome"/>
</dbReference>
<evidence type="ECO:0008006" key="4">
    <source>
        <dbReference type="Google" id="ProtNLM"/>
    </source>
</evidence>
<protein>
    <recommendedName>
        <fullName evidence="4">MucBP domain-containing protein</fullName>
    </recommendedName>
</protein>
<evidence type="ECO:0000313" key="3">
    <source>
        <dbReference type="Proteomes" id="UP000272003"/>
    </source>
</evidence>
<sequence length="231" mass="26343">MINKKILLGLLGTVALVPVMSVKAQACFFHYPKPTVQYHCTSTVVPNNISHSTRPSVYHVTYKYYAHSKKIFIYGKTLNTSRVAIKYGNQSIRWVNVNKDNTFKAAYHFDGDKNFDIFGLDSNGRKVTYLYNFTPMVYTSEKPVIQKAVRNDKGIMLSMNNSGPCVLHLYNNGHLIKKYRLHVANAHVLIRKSQLQSNYQLTITQSFSYQKTSEAVTVPQLAVGETYQVNY</sequence>
<proteinExistence type="predicted"/>
<dbReference type="EMBL" id="CP032626">
    <property type="protein sequence ID" value="AYF92152.1"/>
    <property type="molecule type" value="Genomic_DNA"/>
</dbReference>
<accession>A0A387ANA5</accession>
<organism evidence="2 3">
    <name type="scientific">Apilactobacillus bombintestini</name>
    <dbReference type="NCBI Taxonomy" id="2419772"/>
    <lineage>
        <taxon>Bacteria</taxon>
        <taxon>Bacillati</taxon>
        <taxon>Bacillota</taxon>
        <taxon>Bacilli</taxon>
        <taxon>Lactobacillales</taxon>
        <taxon>Lactobacillaceae</taxon>
        <taxon>Apilactobacillus</taxon>
    </lineage>
</organism>
<dbReference type="KEGG" id="abom:D7I45_00930"/>
<reference evidence="2 3" key="1">
    <citation type="submission" date="2018-09" db="EMBL/GenBank/DDBJ databases">
        <title>Genome sequencing of strain BHWM-4.</title>
        <authorList>
            <person name="Heo J."/>
            <person name="Kim S.-J."/>
            <person name="Kwon S.-W."/>
        </authorList>
    </citation>
    <scope>NUCLEOTIDE SEQUENCE [LARGE SCALE GENOMIC DNA]</scope>
    <source>
        <strain evidence="2 3">BHWM-4</strain>
    </source>
</reference>
<evidence type="ECO:0000256" key="1">
    <source>
        <dbReference type="SAM" id="SignalP"/>
    </source>
</evidence>